<evidence type="ECO:0000256" key="10">
    <source>
        <dbReference type="ARBA" id="ARBA00022989"/>
    </source>
</evidence>
<feature type="transmembrane region" description="Helical" evidence="13">
    <location>
        <begin position="346"/>
        <end position="369"/>
    </location>
</feature>
<dbReference type="Pfam" id="PF03372">
    <property type="entry name" value="Exo_endo_phos"/>
    <property type="match status" value="1"/>
</dbReference>
<comment type="similarity">
    <text evidence="4">Belongs to the neutral sphingomyelinase family.</text>
</comment>
<dbReference type="GO" id="GO:0006665">
    <property type="term" value="P:sphingolipid metabolic process"/>
    <property type="evidence" value="ECO:0007669"/>
    <property type="project" value="UniProtKB-KW"/>
</dbReference>
<dbReference type="SUPFAM" id="SSF56219">
    <property type="entry name" value="DNase I-like"/>
    <property type="match status" value="1"/>
</dbReference>
<gene>
    <name evidence="15" type="ORF">BABINDRAFT_133825</name>
</gene>
<comment type="pathway">
    <text evidence="3">Sphingolipid metabolism.</text>
</comment>
<evidence type="ECO:0000256" key="13">
    <source>
        <dbReference type="SAM" id="Phobius"/>
    </source>
</evidence>
<evidence type="ECO:0000256" key="12">
    <source>
        <dbReference type="ARBA" id="ARBA00023136"/>
    </source>
</evidence>
<dbReference type="PANTHER" id="PTHR16320">
    <property type="entry name" value="SPHINGOMYELINASE FAMILY MEMBER"/>
    <property type="match status" value="1"/>
</dbReference>
<keyword evidence="6" id="KW-0479">Metal-binding</keyword>
<evidence type="ECO:0000256" key="3">
    <source>
        <dbReference type="ARBA" id="ARBA00004991"/>
    </source>
</evidence>
<accession>A0A1E3QU54</accession>
<evidence type="ECO:0000259" key="14">
    <source>
        <dbReference type="Pfam" id="PF03372"/>
    </source>
</evidence>
<evidence type="ECO:0000313" key="15">
    <source>
        <dbReference type="EMBL" id="ODQ80457.1"/>
    </source>
</evidence>
<evidence type="ECO:0000256" key="9">
    <source>
        <dbReference type="ARBA" id="ARBA00022919"/>
    </source>
</evidence>
<dbReference type="GO" id="GO:0016020">
    <property type="term" value="C:membrane"/>
    <property type="evidence" value="ECO:0007669"/>
    <property type="project" value="UniProtKB-SubCell"/>
</dbReference>
<evidence type="ECO:0000256" key="1">
    <source>
        <dbReference type="ARBA" id="ARBA00004141"/>
    </source>
</evidence>
<dbReference type="GO" id="GO:0004767">
    <property type="term" value="F:sphingomyelin phosphodiesterase activity"/>
    <property type="evidence" value="ECO:0007669"/>
    <property type="project" value="InterPro"/>
</dbReference>
<proteinExistence type="inferred from homology"/>
<dbReference type="Gene3D" id="3.60.10.10">
    <property type="entry name" value="Endonuclease/exonuclease/phosphatase"/>
    <property type="match status" value="1"/>
</dbReference>
<dbReference type="AlphaFoldDB" id="A0A1E3QU54"/>
<keyword evidence="12 13" id="KW-0472">Membrane</keyword>
<reference evidence="16" key="1">
    <citation type="submission" date="2016-05" db="EMBL/GenBank/DDBJ databases">
        <title>Comparative genomics of biotechnologically important yeasts.</title>
        <authorList>
            <consortium name="DOE Joint Genome Institute"/>
            <person name="Riley R."/>
            <person name="Haridas S."/>
            <person name="Wolfe K.H."/>
            <person name="Lopes M.R."/>
            <person name="Hittinger C.T."/>
            <person name="Goker M."/>
            <person name="Salamov A."/>
            <person name="Wisecaver J."/>
            <person name="Long T.M."/>
            <person name="Aerts A.L."/>
            <person name="Barry K."/>
            <person name="Choi C."/>
            <person name="Clum A."/>
            <person name="Coughlan A.Y."/>
            <person name="Deshpande S."/>
            <person name="Douglass A.P."/>
            <person name="Hanson S.J."/>
            <person name="Klenk H.-P."/>
            <person name="Labutti K."/>
            <person name="Lapidus A."/>
            <person name="Lindquist E."/>
            <person name="Lipzen A."/>
            <person name="Meier-Kolthoff J.P."/>
            <person name="Ohm R.A."/>
            <person name="Otillar R.P."/>
            <person name="Pangilinan J."/>
            <person name="Peng Y."/>
            <person name="Rokas A."/>
            <person name="Rosa C.A."/>
            <person name="Scheuner C."/>
            <person name="Sibirny A.A."/>
            <person name="Slot J.C."/>
            <person name="Stielow J.B."/>
            <person name="Sun H."/>
            <person name="Kurtzman C.P."/>
            <person name="Blackwell M."/>
            <person name="Grigoriev I.V."/>
            <person name="Jeffries T.W."/>
        </authorList>
    </citation>
    <scope>NUCLEOTIDE SEQUENCE [LARGE SCALE GENOMIC DNA]</scope>
    <source>
        <strain evidence="16">NRRL Y-12698</strain>
    </source>
</reference>
<dbReference type="RefSeq" id="XP_018985785.1">
    <property type="nucleotide sequence ID" value="XM_019127078.1"/>
</dbReference>
<name>A0A1E3QU54_9ASCO</name>
<comment type="pathway">
    <text evidence="2">Lipid metabolism; sphingolipid metabolism.</text>
</comment>
<evidence type="ECO:0000313" key="16">
    <source>
        <dbReference type="Proteomes" id="UP000094336"/>
    </source>
</evidence>
<evidence type="ECO:0000256" key="11">
    <source>
        <dbReference type="ARBA" id="ARBA00023098"/>
    </source>
</evidence>
<evidence type="ECO:0000256" key="8">
    <source>
        <dbReference type="ARBA" id="ARBA00022842"/>
    </source>
</evidence>
<dbReference type="InterPro" id="IPR038772">
    <property type="entry name" value="Sph/SMPD2-like"/>
</dbReference>
<keyword evidence="10 13" id="KW-1133">Transmembrane helix</keyword>
<keyword evidence="5 13" id="KW-0812">Transmembrane</keyword>
<dbReference type="GO" id="GO:0046872">
    <property type="term" value="F:metal ion binding"/>
    <property type="evidence" value="ECO:0007669"/>
    <property type="project" value="UniProtKB-KW"/>
</dbReference>
<dbReference type="InterPro" id="IPR036691">
    <property type="entry name" value="Endo/exonu/phosph_ase_sf"/>
</dbReference>
<evidence type="ECO:0000256" key="7">
    <source>
        <dbReference type="ARBA" id="ARBA00022801"/>
    </source>
</evidence>
<evidence type="ECO:0000256" key="6">
    <source>
        <dbReference type="ARBA" id="ARBA00022723"/>
    </source>
</evidence>
<feature type="domain" description="Endonuclease/exonuclease/phosphatase" evidence="14">
    <location>
        <begin position="21"/>
        <end position="282"/>
    </location>
</feature>
<evidence type="ECO:0000256" key="4">
    <source>
        <dbReference type="ARBA" id="ARBA00006335"/>
    </source>
</evidence>
<dbReference type="FunFam" id="3.60.10.10:FF:000073">
    <property type="entry name" value="Inositol phosphosphingolipid phospholipase"/>
    <property type="match status" value="1"/>
</dbReference>
<keyword evidence="9" id="KW-0746">Sphingolipid metabolism</keyword>
<dbReference type="EMBL" id="KV454430">
    <property type="protein sequence ID" value="ODQ80457.1"/>
    <property type="molecule type" value="Genomic_DNA"/>
</dbReference>
<sequence length="428" mass="48643">MSTMDTTSKSPSTESPRIKLLTFNTWGLKYVSKLRGPRLRAIAERLAGQSPEDDYDIVALQEVWVEQDWDYIQAKCQQKYPFSRFFKSGILAGPGLCILSKHPIKETFLYRFPINGRPSAFWRGDWYVGKSIAVTIVQVGDRELAVLNSHMHAPYSHNSLSDANYLCHRACQAWDFSKFIKFLRSKDRGIIVVGDLNSRPNSLPHKLLVKNTNLQDSWLQYKGIEEDAEVGNMSPEEQISQLGITCDSQLNTWRATRQLDEACRLDYVLTSENLATVDASVRFTELIPLLKVSYLDHFAYSIVCEFAEPVASAPQMLAQLDTYTEFLEVLTKYQAATLPFQRNWRLLHMVSSLMIVVGILVGITFIAIIAPWSVIFFILLVIVLVLTGFVNGILFGGLFTRSENRALEEVKMEVQDEARYVRYVLGAE</sequence>
<protein>
    <recommendedName>
        <fullName evidence="14">Endonuclease/exonuclease/phosphatase domain-containing protein</fullName>
    </recommendedName>
</protein>
<keyword evidence="11" id="KW-0443">Lipid metabolism</keyword>
<dbReference type="OrthoDB" id="387657at2759"/>
<comment type="subcellular location">
    <subcellularLocation>
        <location evidence="1">Membrane</location>
        <topology evidence="1">Multi-pass membrane protein</topology>
    </subcellularLocation>
</comment>
<organism evidence="15 16">
    <name type="scientific">Babjeviella inositovora NRRL Y-12698</name>
    <dbReference type="NCBI Taxonomy" id="984486"/>
    <lineage>
        <taxon>Eukaryota</taxon>
        <taxon>Fungi</taxon>
        <taxon>Dikarya</taxon>
        <taxon>Ascomycota</taxon>
        <taxon>Saccharomycotina</taxon>
        <taxon>Pichiomycetes</taxon>
        <taxon>Serinales incertae sedis</taxon>
        <taxon>Babjeviella</taxon>
    </lineage>
</organism>
<feature type="transmembrane region" description="Helical" evidence="13">
    <location>
        <begin position="375"/>
        <end position="399"/>
    </location>
</feature>
<keyword evidence="16" id="KW-1185">Reference proteome</keyword>
<keyword evidence="7" id="KW-0378">Hydrolase</keyword>
<evidence type="ECO:0000256" key="5">
    <source>
        <dbReference type="ARBA" id="ARBA00022692"/>
    </source>
</evidence>
<dbReference type="Proteomes" id="UP000094336">
    <property type="component" value="Unassembled WGS sequence"/>
</dbReference>
<dbReference type="PANTHER" id="PTHR16320:SF24">
    <property type="entry name" value="PHOSPHODIESTERASE, PUTATIVE-RELATED"/>
    <property type="match status" value="1"/>
</dbReference>
<keyword evidence="8" id="KW-0460">Magnesium</keyword>
<evidence type="ECO:0000256" key="2">
    <source>
        <dbReference type="ARBA" id="ARBA00004760"/>
    </source>
</evidence>
<dbReference type="GeneID" id="30144931"/>
<dbReference type="InterPro" id="IPR005135">
    <property type="entry name" value="Endo/exonuclease/phosphatase"/>
</dbReference>
<dbReference type="STRING" id="984486.A0A1E3QU54"/>